<keyword evidence="10" id="KW-1185">Reference proteome</keyword>
<sequence length="83" mass="9188">MAVATEQQILDGIAEIIDEIVGIDKAEVTPEKNFIDDLDIDSLSMVEIAVSAQDQFGVEIPDDELRNLKTVQDVINFVQKLQS</sequence>
<keyword evidence="6 7" id="KW-0275">Fatty acid biosynthesis</keyword>
<keyword evidence="2 7" id="KW-0444">Lipid biosynthesis</keyword>
<dbReference type="NCBIfam" id="NF002150">
    <property type="entry name" value="PRK00982.1-4"/>
    <property type="match status" value="1"/>
</dbReference>
<dbReference type="NCBIfam" id="NF002147">
    <property type="entry name" value="PRK00982.1-1"/>
    <property type="match status" value="1"/>
</dbReference>
<comment type="subcellular location">
    <subcellularLocation>
        <location evidence="7">Cytoplasm</location>
    </subcellularLocation>
</comment>
<evidence type="ECO:0000256" key="1">
    <source>
        <dbReference type="ARBA" id="ARBA00022450"/>
    </source>
</evidence>
<dbReference type="PROSITE" id="PS50075">
    <property type="entry name" value="CARRIER"/>
    <property type="match status" value="1"/>
</dbReference>
<dbReference type="Gene3D" id="1.10.1200.10">
    <property type="entry name" value="ACP-like"/>
    <property type="match status" value="1"/>
</dbReference>
<dbReference type="InterPro" id="IPR036736">
    <property type="entry name" value="ACP-like_sf"/>
</dbReference>
<keyword evidence="5 7" id="KW-0443">Lipid metabolism</keyword>
<dbReference type="InterPro" id="IPR009081">
    <property type="entry name" value="PP-bd_ACP"/>
</dbReference>
<protein>
    <recommendedName>
        <fullName evidence="7">Acyl carrier protein</fullName>
        <shortName evidence="7">ACP</shortName>
    </recommendedName>
</protein>
<comment type="pathway">
    <text evidence="7">Lipid metabolism; fatty acid biosynthesis.</text>
</comment>
<keyword evidence="4 7" id="KW-0276">Fatty acid metabolism</keyword>
<dbReference type="NCBIfam" id="NF002148">
    <property type="entry name" value="PRK00982.1-2"/>
    <property type="match status" value="1"/>
</dbReference>
<keyword evidence="3 7" id="KW-0597">Phosphoprotein</keyword>
<evidence type="ECO:0000313" key="10">
    <source>
        <dbReference type="Proteomes" id="UP001049518"/>
    </source>
</evidence>
<feature type="domain" description="Carrier" evidence="8">
    <location>
        <begin position="7"/>
        <end position="82"/>
    </location>
</feature>
<name>A0ABX8QQT4_9ACTN</name>
<feature type="modified residue" description="O-(pantetheine 4'-phosphoryl)serine" evidence="7">
    <location>
        <position position="42"/>
    </location>
</feature>
<accession>A0ABX8QQT4</accession>
<keyword evidence="1 7" id="KW-0596">Phosphopantetheine</keyword>
<dbReference type="PANTHER" id="PTHR20863:SF76">
    <property type="entry name" value="CARRIER DOMAIN-CONTAINING PROTEIN"/>
    <property type="match status" value="1"/>
</dbReference>
<comment type="PTM">
    <text evidence="7">4'-phosphopantetheine is transferred from CoA to a specific serine of apo-ACP by AcpS. This modification is essential for activity because fatty acids are bound in thioester linkage to the sulfhydryl of the prosthetic group.</text>
</comment>
<dbReference type="Proteomes" id="UP001049518">
    <property type="component" value="Chromosome"/>
</dbReference>
<evidence type="ECO:0000256" key="7">
    <source>
        <dbReference type="HAMAP-Rule" id="MF_01217"/>
    </source>
</evidence>
<dbReference type="HAMAP" id="MF_01217">
    <property type="entry name" value="Acyl_carrier"/>
    <property type="match status" value="1"/>
</dbReference>
<dbReference type="Pfam" id="PF00550">
    <property type="entry name" value="PP-binding"/>
    <property type="match status" value="1"/>
</dbReference>
<evidence type="ECO:0000256" key="5">
    <source>
        <dbReference type="ARBA" id="ARBA00023098"/>
    </source>
</evidence>
<comment type="function">
    <text evidence="7">Carrier of the growing fatty acid chain in fatty acid biosynthesis.</text>
</comment>
<dbReference type="EMBL" id="CP059572">
    <property type="protein sequence ID" value="QXJ20786.1"/>
    <property type="molecule type" value="Genomic_DNA"/>
</dbReference>
<evidence type="ECO:0000256" key="6">
    <source>
        <dbReference type="ARBA" id="ARBA00023160"/>
    </source>
</evidence>
<evidence type="ECO:0000313" key="9">
    <source>
        <dbReference type="EMBL" id="QXJ20786.1"/>
    </source>
</evidence>
<reference evidence="9" key="1">
    <citation type="submission" date="2020-07" db="EMBL/GenBank/DDBJ databases">
        <authorList>
            <person name="Tarantini F.S."/>
            <person name="Hong K.W."/>
            <person name="Chan K.G."/>
        </authorList>
    </citation>
    <scope>NUCLEOTIDE SEQUENCE</scope>
    <source>
        <strain evidence="9">32-07</strain>
    </source>
</reference>
<keyword evidence="7" id="KW-0963">Cytoplasm</keyword>
<organism evidence="9 10">
    <name type="scientific">Actinomadura graeca</name>
    <dbReference type="NCBI Taxonomy" id="2750812"/>
    <lineage>
        <taxon>Bacteria</taxon>
        <taxon>Bacillati</taxon>
        <taxon>Actinomycetota</taxon>
        <taxon>Actinomycetes</taxon>
        <taxon>Streptosporangiales</taxon>
        <taxon>Thermomonosporaceae</taxon>
        <taxon>Actinomadura</taxon>
    </lineage>
</organism>
<proteinExistence type="inferred from homology"/>
<evidence type="ECO:0000256" key="4">
    <source>
        <dbReference type="ARBA" id="ARBA00022832"/>
    </source>
</evidence>
<gene>
    <name evidence="7" type="primary">acpP</name>
    <name evidence="9" type="ORF">AGRA3207_001558</name>
</gene>
<dbReference type="PANTHER" id="PTHR20863">
    <property type="entry name" value="ACYL CARRIER PROTEIN"/>
    <property type="match status" value="1"/>
</dbReference>
<dbReference type="RefSeq" id="WP_231333889.1">
    <property type="nucleotide sequence ID" value="NZ_CP059572.1"/>
</dbReference>
<evidence type="ECO:0000256" key="3">
    <source>
        <dbReference type="ARBA" id="ARBA00022553"/>
    </source>
</evidence>
<dbReference type="InterPro" id="IPR003231">
    <property type="entry name" value="ACP"/>
</dbReference>
<dbReference type="SUPFAM" id="SSF47336">
    <property type="entry name" value="ACP-like"/>
    <property type="match status" value="1"/>
</dbReference>
<evidence type="ECO:0000259" key="8">
    <source>
        <dbReference type="PROSITE" id="PS50075"/>
    </source>
</evidence>
<comment type="similarity">
    <text evidence="7">Belongs to the acyl carrier protein (ACP) family.</text>
</comment>
<evidence type="ECO:0000256" key="2">
    <source>
        <dbReference type="ARBA" id="ARBA00022516"/>
    </source>
</evidence>